<feature type="chain" id="PRO_5047462723" description="Lipoprotein CseA" evidence="2">
    <location>
        <begin position="25"/>
        <end position="254"/>
    </location>
</feature>
<feature type="signal peptide" evidence="2">
    <location>
        <begin position="1"/>
        <end position="24"/>
    </location>
</feature>
<proteinExistence type="predicted"/>
<evidence type="ECO:0000256" key="1">
    <source>
        <dbReference type="SAM" id="MobiDB-lite"/>
    </source>
</evidence>
<name>A0ABW4PET1_9ACTN</name>
<sequence length="254" mass="25590">MTFGARTAAAATAAVLLASVLAGCDDGGVRIESAAGSSSAPPSPEASPLPVSPPPSTAVPRAPAGTAPAPRDPDAQAPPAGARPVYPPGTEGELDVLALLREDPKVGRSVKESLRPCSAEAEVWPVDVAYGRLTGGHAHDVLVNVSDCAGGMGVGSYVYRQSTNGQYVSVFSSEEPPVHAEADGGLLRVSLQVYADGDPVCCPSAREVVTYAWRADRFTEVGRALTAPGAPGASPGSPADRRPGSPGSGGGEDR</sequence>
<dbReference type="EMBL" id="JBHUFU010000002">
    <property type="protein sequence ID" value="MFD1829228.1"/>
    <property type="molecule type" value="Genomic_DNA"/>
</dbReference>
<feature type="compositionally biased region" description="Pro residues" evidence="1">
    <location>
        <begin position="41"/>
        <end position="57"/>
    </location>
</feature>
<dbReference type="Proteomes" id="UP001597365">
    <property type="component" value="Unassembled WGS sequence"/>
</dbReference>
<feature type="compositionally biased region" description="Low complexity" evidence="1">
    <location>
        <begin position="58"/>
        <end position="84"/>
    </location>
</feature>
<organism evidence="3 4">
    <name type="scientific">Streptomyces desertarenae</name>
    <dbReference type="NCBI Taxonomy" id="2666184"/>
    <lineage>
        <taxon>Bacteria</taxon>
        <taxon>Bacillati</taxon>
        <taxon>Actinomycetota</taxon>
        <taxon>Actinomycetes</taxon>
        <taxon>Kitasatosporales</taxon>
        <taxon>Streptomycetaceae</taxon>
        <taxon>Streptomyces</taxon>
    </lineage>
</organism>
<gene>
    <name evidence="3" type="ORF">ACFSJS_06080</name>
</gene>
<keyword evidence="2" id="KW-0732">Signal</keyword>
<evidence type="ECO:0000313" key="4">
    <source>
        <dbReference type="Proteomes" id="UP001597365"/>
    </source>
</evidence>
<dbReference type="PROSITE" id="PS51257">
    <property type="entry name" value="PROKAR_LIPOPROTEIN"/>
    <property type="match status" value="1"/>
</dbReference>
<protein>
    <recommendedName>
        <fullName evidence="5">Lipoprotein CseA</fullName>
    </recommendedName>
</protein>
<evidence type="ECO:0000313" key="3">
    <source>
        <dbReference type="EMBL" id="MFD1829228.1"/>
    </source>
</evidence>
<keyword evidence="4" id="KW-1185">Reference proteome</keyword>
<comment type="caution">
    <text evidence="3">The sequence shown here is derived from an EMBL/GenBank/DDBJ whole genome shotgun (WGS) entry which is preliminary data.</text>
</comment>
<reference evidence="4" key="1">
    <citation type="journal article" date="2019" name="Int. J. Syst. Evol. Microbiol.">
        <title>The Global Catalogue of Microorganisms (GCM) 10K type strain sequencing project: providing services to taxonomists for standard genome sequencing and annotation.</title>
        <authorList>
            <consortium name="The Broad Institute Genomics Platform"/>
            <consortium name="The Broad Institute Genome Sequencing Center for Infectious Disease"/>
            <person name="Wu L."/>
            <person name="Ma J."/>
        </authorList>
    </citation>
    <scope>NUCLEOTIDE SEQUENCE [LARGE SCALE GENOMIC DNA]</scope>
    <source>
        <strain evidence="4">CGMCC 4.7455</strain>
    </source>
</reference>
<accession>A0ABW4PET1</accession>
<feature type="region of interest" description="Disordered" evidence="1">
    <location>
        <begin position="224"/>
        <end position="254"/>
    </location>
</feature>
<feature type="compositionally biased region" description="Low complexity" evidence="1">
    <location>
        <begin position="227"/>
        <end position="238"/>
    </location>
</feature>
<feature type="region of interest" description="Disordered" evidence="1">
    <location>
        <begin position="28"/>
        <end position="88"/>
    </location>
</feature>
<evidence type="ECO:0000256" key="2">
    <source>
        <dbReference type="SAM" id="SignalP"/>
    </source>
</evidence>
<evidence type="ECO:0008006" key="5">
    <source>
        <dbReference type="Google" id="ProtNLM"/>
    </source>
</evidence>